<evidence type="ECO:0000313" key="4">
    <source>
        <dbReference type="Proteomes" id="UP000182400"/>
    </source>
</evidence>
<gene>
    <name evidence="3" type="ORF">SAMN05216601_10771</name>
</gene>
<accession>A0A1I5NMV6</accession>
<dbReference type="Pfam" id="PF19657">
    <property type="entry name" value="DUF6160"/>
    <property type="match status" value="1"/>
</dbReference>
<feature type="chain" id="PRO_5010318746" description="DUF6160 domain-containing protein" evidence="1">
    <location>
        <begin position="26"/>
        <end position="178"/>
    </location>
</feature>
<dbReference type="RefSeq" id="WP_074939478.1">
    <property type="nucleotide sequence ID" value="NZ_FOWP01000007.1"/>
</dbReference>
<organism evidence="3 4">
    <name type="scientific">Ectopseudomonas composti</name>
    <dbReference type="NCBI Taxonomy" id="658457"/>
    <lineage>
        <taxon>Bacteria</taxon>
        <taxon>Pseudomonadati</taxon>
        <taxon>Pseudomonadota</taxon>
        <taxon>Gammaproteobacteria</taxon>
        <taxon>Pseudomonadales</taxon>
        <taxon>Pseudomonadaceae</taxon>
        <taxon>Ectopseudomonas</taxon>
    </lineage>
</organism>
<dbReference type="Proteomes" id="UP000182400">
    <property type="component" value="Unassembled WGS sequence"/>
</dbReference>
<feature type="signal peptide" evidence="1">
    <location>
        <begin position="1"/>
        <end position="25"/>
    </location>
</feature>
<evidence type="ECO:0000313" key="3">
    <source>
        <dbReference type="EMBL" id="SFP23133.1"/>
    </source>
</evidence>
<name>A0A1I5NMV6_9GAMM</name>
<dbReference type="EMBL" id="FOWP01000007">
    <property type="protein sequence ID" value="SFP23133.1"/>
    <property type="molecule type" value="Genomic_DNA"/>
</dbReference>
<evidence type="ECO:0000256" key="1">
    <source>
        <dbReference type="SAM" id="SignalP"/>
    </source>
</evidence>
<dbReference type="AlphaFoldDB" id="A0A1I5NMV6"/>
<proteinExistence type="predicted"/>
<evidence type="ECO:0000259" key="2">
    <source>
        <dbReference type="Pfam" id="PF19657"/>
    </source>
</evidence>
<reference evidence="3 4" key="1">
    <citation type="submission" date="2016-10" db="EMBL/GenBank/DDBJ databases">
        <authorList>
            <person name="de Groot N.N."/>
        </authorList>
    </citation>
    <scope>NUCLEOTIDE SEQUENCE [LARGE SCALE GENOMIC DNA]</scope>
    <source>
        <strain evidence="3 4">CCUG 59231</strain>
    </source>
</reference>
<sequence length="178" mass="18896">MSKPLRTIFLPLLCCTALLASSAEAALQALEDESLSQISGQAGITIRLDLMARIDEIRWQDDGGSLALRNVKIDNGCLKPSDCDGYALAPAQLGASVPILGLEVPTLEVDVVKGSNGQSQLQLKLPNLTAINQQLGPLGKLVIRARVASDVYIGNSSIGNVALRDLRDINGTIKVWGH</sequence>
<dbReference type="InterPro" id="IPR046158">
    <property type="entry name" value="DUF6160"/>
</dbReference>
<protein>
    <recommendedName>
        <fullName evidence="2">DUF6160 domain-containing protein</fullName>
    </recommendedName>
</protein>
<keyword evidence="1" id="KW-0732">Signal</keyword>
<feature type="domain" description="DUF6160" evidence="2">
    <location>
        <begin position="11"/>
        <end position="76"/>
    </location>
</feature>